<dbReference type="Proteomes" id="UP000823399">
    <property type="component" value="Unassembled WGS sequence"/>
</dbReference>
<dbReference type="OrthoDB" id="2648196at2759"/>
<comment type="caution">
    <text evidence="1">The sequence shown here is derived from an EMBL/GenBank/DDBJ whole genome shotgun (WGS) entry which is preliminary data.</text>
</comment>
<evidence type="ECO:0000313" key="1">
    <source>
        <dbReference type="EMBL" id="KAG2107949.1"/>
    </source>
</evidence>
<dbReference type="AlphaFoldDB" id="A0A9P7F691"/>
<dbReference type="GeneID" id="64696003"/>
<organism evidence="1 2">
    <name type="scientific">Suillus discolor</name>
    <dbReference type="NCBI Taxonomy" id="1912936"/>
    <lineage>
        <taxon>Eukaryota</taxon>
        <taxon>Fungi</taxon>
        <taxon>Dikarya</taxon>
        <taxon>Basidiomycota</taxon>
        <taxon>Agaricomycotina</taxon>
        <taxon>Agaricomycetes</taxon>
        <taxon>Agaricomycetidae</taxon>
        <taxon>Boletales</taxon>
        <taxon>Suillineae</taxon>
        <taxon>Suillaceae</taxon>
        <taxon>Suillus</taxon>
    </lineage>
</organism>
<reference evidence="1" key="1">
    <citation type="journal article" date="2020" name="New Phytol.">
        <title>Comparative genomics reveals dynamic genome evolution in host specialist ectomycorrhizal fungi.</title>
        <authorList>
            <person name="Lofgren L.A."/>
            <person name="Nguyen N.H."/>
            <person name="Vilgalys R."/>
            <person name="Ruytinx J."/>
            <person name="Liao H.L."/>
            <person name="Branco S."/>
            <person name="Kuo A."/>
            <person name="LaButti K."/>
            <person name="Lipzen A."/>
            <person name="Andreopoulos W."/>
            <person name="Pangilinan J."/>
            <person name="Riley R."/>
            <person name="Hundley H."/>
            <person name="Na H."/>
            <person name="Barry K."/>
            <person name="Grigoriev I.V."/>
            <person name="Stajich J.E."/>
            <person name="Kennedy P.G."/>
        </authorList>
    </citation>
    <scope>NUCLEOTIDE SEQUENCE</scope>
    <source>
        <strain evidence="1">FC423</strain>
    </source>
</reference>
<keyword evidence="2" id="KW-1185">Reference proteome</keyword>
<name>A0A9P7F691_9AGAM</name>
<sequence length="336" mass="36608">MNSSRSTLQNPSSLWSLAGQAPDQHSTRLQCCLQRLDGLGQRMPKEIQEIEEIHSLIMDILNNNHWSDATIENLGRYDSTIDCQAGLYGLDAISTPFVVSSHNRYLVSQPALHGTFGVPGSLSESTGLLSHSAPSLADYATQAQHSIYSEAFLFYDPRVTESSLADVDTPIELSLRGTSDTAYEHDVQSFQGIHSKEHVTLNSSGRPNAQQSIPVVQASQAKGKIKCIRSGCTTLLTKGSLNRHVREVHEGKIRAVCEGCRKPFKRPYRKGVLDSCSSPSVGLTVSQTDGCRTGPTVAGPSVVLHLSSNKLGSHNLEYTPKDYVFACWTPTARPVD</sequence>
<protein>
    <submittedName>
        <fullName evidence="1">Uncharacterized protein</fullName>
    </submittedName>
</protein>
<evidence type="ECO:0000313" key="2">
    <source>
        <dbReference type="Proteomes" id="UP000823399"/>
    </source>
</evidence>
<gene>
    <name evidence="1" type="ORF">F5147DRAFT_653049</name>
</gene>
<dbReference type="RefSeq" id="XP_041292547.1">
    <property type="nucleotide sequence ID" value="XM_041433744.1"/>
</dbReference>
<accession>A0A9P7F691</accession>
<dbReference type="EMBL" id="JABBWM010000029">
    <property type="protein sequence ID" value="KAG2107949.1"/>
    <property type="molecule type" value="Genomic_DNA"/>
</dbReference>
<proteinExistence type="predicted"/>